<keyword evidence="1" id="KW-0560">Oxidoreductase</keyword>
<dbReference type="GO" id="GO:0005737">
    <property type="term" value="C:cytoplasm"/>
    <property type="evidence" value="ECO:0007669"/>
    <property type="project" value="TreeGrafter"/>
</dbReference>
<dbReference type="AlphaFoldDB" id="A0A4R6KJC9"/>
<proteinExistence type="predicted"/>
<gene>
    <name evidence="3" type="ORF">EV643_104347</name>
</gene>
<sequence length="277" mass="30385">MDFQATLKIGELNVHRLGFGAMRLTGYRPYADRADAIRVARRAVELGVDFIDTADAYGIGANEELLAEALHPYADGLVIATKIGHTRPSPGEWIPLGRPEYLRQAAELCLRRLNLDRIDLLQLHRLDPKVPMADQLGALAQLQAEGKVRHLGLSEVTVAQLEEARRQIEVVSVQNRYNLTDREHDEVLDYCTAEGIAFIPWLPIANGGHATSSLLTKIAAELDATPAQVSLAWLLHRSPAVVPIPGTSSAAHLDENVRAGLLRLTADHLSRLDSLGR</sequence>
<dbReference type="PANTHER" id="PTHR43625">
    <property type="entry name" value="AFLATOXIN B1 ALDEHYDE REDUCTASE"/>
    <property type="match status" value="1"/>
</dbReference>
<evidence type="ECO:0000256" key="1">
    <source>
        <dbReference type="ARBA" id="ARBA00023002"/>
    </source>
</evidence>
<keyword evidence="4" id="KW-1185">Reference proteome</keyword>
<evidence type="ECO:0000313" key="3">
    <source>
        <dbReference type="EMBL" id="TDO50847.1"/>
    </source>
</evidence>
<dbReference type="GO" id="GO:0016491">
    <property type="term" value="F:oxidoreductase activity"/>
    <property type="evidence" value="ECO:0007669"/>
    <property type="project" value="UniProtKB-KW"/>
</dbReference>
<protein>
    <submittedName>
        <fullName evidence="3">Aryl-alcohol dehydrogenase-like predicted oxidoreductase</fullName>
    </submittedName>
</protein>
<evidence type="ECO:0000259" key="2">
    <source>
        <dbReference type="Pfam" id="PF00248"/>
    </source>
</evidence>
<dbReference type="InterPro" id="IPR050791">
    <property type="entry name" value="Aldo-Keto_reductase"/>
</dbReference>
<evidence type="ECO:0000313" key="4">
    <source>
        <dbReference type="Proteomes" id="UP000295388"/>
    </source>
</evidence>
<dbReference type="Proteomes" id="UP000295388">
    <property type="component" value="Unassembled WGS sequence"/>
</dbReference>
<dbReference type="CDD" id="cd19088">
    <property type="entry name" value="AKR_AKR13B1"/>
    <property type="match status" value="1"/>
</dbReference>
<dbReference type="RefSeq" id="WP_133800012.1">
    <property type="nucleotide sequence ID" value="NZ_SNWQ01000004.1"/>
</dbReference>
<dbReference type="EMBL" id="SNWQ01000004">
    <property type="protein sequence ID" value="TDO50847.1"/>
    <property type="molecule type" value="Genomic_DNA"/>
</dbReference>
<name>A0A4R6KJC9_9ACTN</name>
<dbReference type="InterPro" id="IPR020471">
    <property type="entry name" value="AKR"/>
</dbReference>
<dbReference type="PANTHER" id="PTHR43625:SF40">
    <property type="entry name" value="ALDO-KETO REDUCTASE YAKC [NADP(+)]"/>
    <property type="match status" value="1"/>
</dbReference>
<dbReference type="InterPro" id="IPR023210">
    <property type="entry name" value="NADP_OxRdtase_dom"/>
</dbReference>
<accession>A0A4R6KJC9</accession>
<dbReference type="SUPFAM" id="SSF51430">
    <property type="entry name" value="NAD(P)-linked oxidoreductase"/>
    <property type="match status" value="1"/>
</dbReference>
<reference evidence="3 4" key="1">
    <citation type="submission" date="2019-03" db="EMBL/GenBank/DDBJ databases">
        <title>Genomic Encyclopedia of Type Strains, Phase III (KMG-III): the genomes of soil and plant-associated and newly described type strains.</title>
        <authorList>
            <person name="Whitman W."/>
        </authorList>
    </citation>
    <scope>NUCLEOTIDE SEQUENCE [LARGE SCALE GENOMIC DNA]</scope>
    <source>
        <strain evidence="3 4">VKM Ac-2527</strain>
    </source>
</reference>
<organism evidence="3 4">
    <name type="scientific">Kribbella caucasensis</name>
    <dbReference type="NCBI Taxonomy" id="2512215"/>
    <lineage>
        <taxon>Bacteria</taxon>
        <taxon>Bacillati</taxon>
        <taxon>Actinomycetota</taxon>
        <taxon>Actinomycetes</taxon>
        <taxon>Propionibacteriales</taxon>
        <taxon>Kribbellaceae</taxon>
        <taxon>Kribbella</taxon>
    </lineage>
</organism>
<dbReference type="Pfam" id="PF00248">
    <property type="entry name" value="Aldo_ket_red"/>
    <property type="match status" value="1"/>
</dbReference>
<feature type="domain" description="NADP-dependent oxidoreductase" evidence="2">
    <location>
        <begin position="16"/>
        <end position="275"/>
    </location>
</feature>
<dbReference type="Gene3D" id="3.20.20.100">
    <property type="entry name" value="NADP-dependent oxidoreductase domain"/>
    <property type="match status" value="1"/>
</dbReference>
<dbReference type="OrthoDB" id="3664926at2"/>
<comment type="caution">
    <text evidence="3">The sequence shown here is derived from an EMBL/GenBank/DDBJ whole genome shotgun (WGS) entry which is preliminary data.</text>
</comment>
<dbReference type="PRINTS" id="PR00069">
    <property type="entry name" value="ALDKETRDTASE"/>
</dbReference>
<dbReference type="InterPro" id="IPR036812">
    <property type="entry name" value="NAD(P)_OxRdtase_dom_sf"/>
</dbReference>